<name>A0A138AE75_9ACTN</name>
<sequence length="62" mass="6731">MKLFVDDIRDPPDATWIVTRTSAEALAVLQSGAQDDELSLDHDVGGEDTSRPIVLWLAEHGG</sequence>
<dbReference type="EMBL" id="LSRF01000044">
    <property type="protein sequence ID" value="KXP08710.1"/>
    <property type="molecule type" value="Genomic_DNA"/>
</dbReference>
<dbReference type="STRING" id="239498.AXK60_08530"/>
<dbReference type="Proteomes" id="UP000070258">
    <property type="component" value="Unassembled WGS sequence"/>
</dbReference>
<proteinExistence type="predicted"/>
<dbReference type="InterPro" id="IPR046909">
    <property type="entry name" value="cREC_REC"/>
</dbReference>
<dbReference type="OrthoDB" id="5124760at2"/>
<reference evidence="3" key="1">
    <citation type="submission" date="2016-02" db="EMBL/GenBank/DDBJ databases">
        <authorList>
            <person name="Wen L."/>
            <person name="He K."/>
            <person name="Yang H."/>
        </authorList>
    </citation>
    <scope>NUCLEOTIDE SEQUENCE [LARGE SCALE GENOMIC DNA]</scope>
    <source>
        <strain evidence="3">JCM 15929</strain>
    </source>
</reference>
<dbReference type="RefSeq" id="WP_068571585.1">
    <property type="nucleotide sequence ID" value="NZ_LSRF01000044.1"/>
</dbReference>
<dbReference type="AlphaFoldDB" id="A0A138AE75"/>
<evidence type="ECO:0000313" key="2">
    <source>
        <dbReference type="EMBL" id="KXP08710.1"/>
    </source>
</evidence>
<feature type="domain" description="Cyclic-phosphate processing Receiver" evidence="1">
    <location>
        <begin position="1"/>
        <end position="61"/>
    </location>
</feature>
<dbReference type="Pfam" id="PF20274">
    <property type="entry name" value="cREC_REC"/>
    <property type="match status" value="1"/>
</dbReference>
<evidence type="ECO:0000259" key="1">
    <source>
        <dbReference type="Pfam" id="PF20274"/>
    </source>
</evidence>
<gene>
    <name evidence="2" type="ORF">AXK60_08530</name>
</gene>
<organism evidence="2 3">
    <name type="scientific">Tsukamurella pseudospumae</name>
    <dbReference type="NCBI Taxonomy" id="239498"/>
    <lineage>
        <taxon>Bacteria</taxon>
        <taxon>Bacillati</taxon>
        <taxon>Actinomycetota</taxon>
        <taxon>Actinomycetes</taxon>
        <taxon>Mycobacteriales</taxon>
        <taxon>Tsukamurellaceae</taxon>
        <taxon>Tsukamurella</taxon>
    </lineage>
</organism>
<comment type="caution">
    <text evidence="2">The sequence shown here is derived from an EMBL/GenBank/DDBJ whole genome shotgun (WGS) entry which is preliminary data.</text>
</comment>
<accession>A0A138AE75</accession>
<protein>
    <recommendedName>
        <fullName evidence="1">Cyclic-phosphate processing Receiver domain-containing protein</fullName>
    </recommendedName>
</protein>
<evidence type="ECO:0000313" key="3">
    <source>
        <dbReference type="Proteomes" id="UP000070258"/>
    </source>
</evidence>